<keyword evidence="12 15" id="KW-0648">Protein biosynthesis</keyword>
<dbReference type="AlphaFoldDB" id="A0A6L5QIH2"/>
<dbReference type="GO" id="GO:0000049">
    <property type="term" value="F:tRNA binding"/>
    <property type="evidence" value="ECO:0007669"/>
    <property type="project" value="UniProtKB-UniRule"/>
</dbReference>
<dbReference type="SUPFAM" id="SSF55681">
    <property type="entry name" value="Class II aaRS and biotin synthetases"/>
    <property type="match status" value="1"/>
</dbReference>
<dbReference type="Pfam" id="PF17759">
    <property type="entry name" value="tRNA_synthFbeta"/>
    <property type="match status" value="1"/>
</dbReference>
<dbReference type="InterPro" id="IPR005147">
    <property type="entry name" value="tRNA_synthase_B5-dom"/>
</dbReference>
<dbReference type="GO" id="GO:0004826">
    <property type="term" value="F:phenylalanine-tRNA ligase activity"/>
    <property type="evidence" value="ECO:0007669"/>
    <property type="project" value="UniProtKB-UniRule"/>
</dbReference>
<dbReference type="Pfam" id="PF03483">
    <property type="entry name" value="B3_4"/>
    <property type="match status" value="1"/>
</dbReference>
<evidence type="ECO:0000256" key="9">
    <source>
        <dbReference type="ARBA" id="ARBA00022840"/>
    </source>
</evidence>
<evidence type="ECO:0000256" key="2">
    <source>
        <dbReference type="ARBA" id="ARBA00008653"/>
    </source>
</evidence>
<evidence type="ECO:0000256" key="10">
    <source>
        <dbReference type="ARBA" id="ARBA00022842"/>
    </source>
</evidence>
<dbReference type="FunFam" id="2.40.50.140:FF:000045">
    <property type="entry name" value="Phenylalanine--tRNA ligase beta subunit"/>
    <property type="match status" value="1"/>
</dbReference>
<feature type="domain" description="B5" evidence="19">
    <location>
        <begin position="407"/>
        <end position="482"/>
    </location>
</feature>
<dbReference type="Pfam" id="PF01588">
    <property type="entry name" value="tRNA_bind"/>
    <property type="match status" value="1"/>
</dbReference>
<dbReference type="CDD" id="cd00769">
    <property type="entry name" value="PheRS_beta_core"/>
    <property type="match status" value="1"/>
</dbReference>
<dbReference type="InterPro" id="IPR036690">
    <property type="entry name" value="Fdx_antiC-bd_sf"/>
</dbReference>
<dbReference type="InterPro" id="IPR045864">
    <property type="entry name" value="aa-tRNA-synth_II/BPL/LPL"/>
</dbReference>
<comment type="subunit">
    <text evidence="3 15">Tetramer of two alpha and two beta subunits.</text>
</comment>
<dbReference type="PANTHER" id="PTHR10947:SF0">
    <property type="entry name" value="PHENYLALANINE--TRNA LIGASE BETA SUBUNIT"/>
    <property type="match status" value="1"/>
</dbReference>
<keyword evidence="21" id="KW-1185">Reference proteome</keyword>
<dbReference type="InterPro" id="IPR045060">
    <property type="entry name" value="Phe-tRNA-ligase_IIc_bsu"/>
</dbReference>
<evidence type="ECO:0000256" key="8">
    <source>
        <dbReference type="ARBA" id="ARBA00022741"/>
    </source>
</evidence>
<dbReference type="PROSITE" id="PS50886">
    <property type="entry name" value="TRBD"/>
    <property type="match status" value="1"/>
</dbReference>
<organism evidence="20 21">
    <name type="scientific">Duganella alba</name>
    <dbReference type="NCBI Taxonomy" id="2666081"/>
    <lineage>
        <taxon>Bacteria</taxon>
        <taxon>Pseudomonadati</taxon>
        <taxon>Pseudomonadota</taxon>
        <taxon>Betaproteobacteria</taxon>
        <taxon>Burkholderiales</taxon>
        <taxon>Oxalobacteraceae</taxon>
        <taxon>Telluria group</taxon>
        <taxon>Duganella</taxon>
    </lineage>
</organism>
<dbReference type="Gene3D" id="3.30.70.380">
    <property type="entry name" value="Ferrodoxin-fold anticodon-binding domain"/>
    <property type="match status" value="1"/>
</dbReference>
<dbReference type="SUPFAM" id="SSF50249">
    <property type="entry name" value="Nucleic acid-binding proteins"/>
    <property type="match status" value="1"/>
</dbReference>
<feature type="binding site" evidence="15">
    <location>
        <position position="470"/>
    </location>
    <ligand>
        <name>Mg(2+)</name>
        <dbReference type="ChEBI" id="CHEBI:18420"/>
        <note>shared with alpha subunit</note>
    </ligand>
</feature>
<feature type="binding site" evidence="15">
    <location>
        <position position="466"/>
    </location>
    <ligand>
        <name>Mg(2+)</name>
        <dbReference type="ChEBI" id="CHEBI:18420"/>
        <note>shared with alpha subunit</note>
    </ligand>
</feature>
<keyword evidence="8 15" id="KW-0547">Nucleotide-binding</keyword>
<evidence type="ECO:0000256" key="13">
    <source>
        <dbReference type="ARBA" id="ARBA00023146"/>
    </source>
</evidence>
<dbReference type="EMBL" id="WKJM01000014">
    <property type="protein sequence ID" value="MRX09623.1"/>
    <property type="molecule type" value="Genomic_DNA"/>
</dbReference>
<dbReference type="EC" id="6.1.1.20" evidence="15"/>
<dbReference type="Gene3D" id="3.50.40.10">
    <property type="entry name" value="Phenylalanyl-trna Synthetase, Chain B, domain 3"/>
    <property type="match status" value="1"/>
</dbReference>
<dbReference type="Gene3D" id="2.40.50.140">
    <property type="entry name" value="Nucleic acid-binding proteins"/>
    <property type="match status" value="1"/>
</dbReference>
<dbReference type="InterPro" id="IPR033714">
    <property type="entry name" value="tRNA_bind_bactPheRS"/>
</dbReference>
<evidence type="ECO:0000259" key="17">
    <source>
        <dbReference type="PROSITE" id="PS50886"/>
    </source>
</evidence>
<comment type="subcellular location">
    <subcellularLocation>
        <location evidence="1 15">Cytoplasm</location>
    </subcellularLocation>
</comment>
<dbReference type="Gene3D" id="3.30.56.10">
    <property type="match status" value="2"/>
</dbReference>
<evidence type="ECO:0000256" key="3">
    <source>
        <dbReference type="ARBA" id="ARBA00011209"/>
    </source>
</evidence>
<proteinExistence type="inferred from homology"/>
<dbReference type="GO" id="GO:0000287">
    <property type="term" value="F:magnesium ion binding"/>
    <property type="evidence" value="ECO:0007669"/>
    <property type="project" value="UniProtKB-UniRule"/>
</dbReference>
<dbReference type="GO" id="GO:0009328">
    <property type="term" value="C:phenylalanine-tRNA ligase complex"/>
    <property type="evidence" value="ECO:0007669"/>
    <property type="project" value="TreeGrafter"/>
</dbReference>
<evidence type="ECO:0000256" key="15">
    <source>
        <dbReference type="HAMAP-Rule" id="MF_00283"/>
    </source>
</evidence>
<dbReference type="InterPro" id="IPR020825">
    <property type="entry name" value="Phe-tRNA_synthase-like_B3/B4"/>
</dbReference>
<dbReference type="FunFam" id="3.30.930.10:FF:000022">
    <property type="entry name" value="Phenylalanine--tRNA ligase beta subunit"/>
    <property type="match status" value="1"/>
</dbReference>
<dbReference type="InterPro" id="IPR009061">
    <property type="entry name" value="DNA-bd_dom_put_sf"/>
</dbReference>
<keyword evidence="5 16" id="KW-0820">tRNA-binding</keyword>
<dbReference type="PROSITE" id="PS51483">
    <property type="entry name" value="B5"/>
    <property type="match status" value="1"/>
</dbReference>
<dbReference type="RefSeq" id="WP_154369890.1">
    <property type="nucleotide sequence ID" value="NZ_WKJM01000014.1"/>
</dbReference>
<evidence type="ECO:0000256" key="6">
    <source>
        <dbReference type="ARBA" id="ARBA00022598"/>
    </source>
</evidence>
<evidence type="ECO:0000259" key="19">
    <source>
        <dbReference type="PROSITE" id="PS51483"/>
    </source>
</evidence>
<dbReference type="CDD" id="cd02796">
    <property type="entry name" value="tRNA_bind_bactPheRS"/>
    <property type="match status" value="1"/>
</dbReference>
<keyword evidence="6 15" id="KW-0436">Ligase</keyword>
<dbReference type="SUPFAM" id="SSF54991">
    <property type="entry name" value="Anticodon-binding domain of PheRS"/>
    <property type="match status" value="1"/>
</dbReference>
<dbReference type="Proteomes" id="UP000481037">
    <property type="component" value="Unassembled WGS sequence"/>
</dbReference>
<comment type="catalytic activity">
    <reaction evidence="14 15">
        <text>tRNA(Phe) + L-phenylalanine + ATP = L-phenylalanyl-tRNA(Phe) + AMP + diphosphate + H(+)</text>
        <dbReference type="Rhea" id="RHEA:19413"/>
        <dbReference type="Rhea" id="RHEA-COMP:9668"/>
        <dbReference type="Rhea" id="RHEA-COMP:9699"/>
        <dbReference type="ChEBI" id="CHEBI:15378"/>
        <dbReference type="ChEBI" id="CHEBI:30616"/>
        <dbReference type="ChEBI" id="CHEBI:33019"/>
        <dbReference type="ChEBI" id="CHEBI:58095"/>
        <dbReference type="ChEBI" id="CHEBI:78442"/>
        <dbReference type="ChEBI" id="CHEBI:78531"/>
        <dbReference type="ChEBI" id="CHEBI:456215"/>
        <dbReference type="EC" id="6.1.1.20"/>
    </reaction>
</comment>
<evidence type="ECO:0000256" key="11">
    <source>
        <dbReference type="ARBA" id="ARBA00022884"/>
    </source>
</evidence>
<evidence type="ECO:0000256" key="12">
    <source>
        <dbReference type="ARBA" id="ARBA00022917"/>
    </source>
</evidence>
<dbReference type="NCBIfam" id="TIGR00472">
    <property type="entry name" value="pheT_bact"/>
    <property type="match status" value="1"/>
</dbReference>
<feature type="domain" description="TRNA-binding" evidence="17">
    <location>
        <begin position="39"/>
        <end position="153"/>
    </location>
</feature>
<feature type="domain" description="FDX-ACB" evidence="18">
    <location>
        <begin position="709"/>
        <end position="807"/>
    </location>
</feature>
<dbReference type="InterPro" id="IPR041616">
    <property type="entry name" value="PheRS_beta_core"/>
</dbReference>
<keyword evidence="4 15" id="KW-0963">Cytoplasm</keyword>
<dbReference type="InterPro" id="IPR012340">
    <property type="entry name" value="NA-bd_OB-fold"/>
</dbReference>
<dbReference type="SMART" id="SM00896">
    <property type="entry name" value="FDX-ACB"/>
    <property type="match status" value="1"/>
</dbReference>
<dbReference type="SMART" id="SM00874">
    <property type="entry name" value="B5"/>
    <property type="match status" value="1"/>
</dbReference>
<gene>
    <name evidence="15" type="primary">pheT</name>
    <name evidence="20" type="ORF">GJ697_17420</name>
</gene>
<dbReference type="FunFam" id="3.30.56.10:FF:000002">
    <property type="entry name" value="Phenylalanine--tRNA ligase beta subunit"/>
    <property type="match status" value="1"/>
</dbReference>
<dbReference type="Pfam" id="PF03484">
    <property type="entry name" value="B5"/>
    <property type="match status" value="1"/>
</dbReference>
<evidence type="ECO:0000256" key="4">
    <source>
        <dbReference type="ARBA" id="ARBA00022490"/>
    </source>
</evidence>
<dbReference type="InterPro" id="IPR005121">
    <property type="entry name" value="Fdx_antiC-bd"/>
</dbReference>
<evidence type="ECO:0000256" key="5">
    <source>
        <dbReference type="ARBA" id="ARBA00022555"/>
    </source>
</evidence>
<evidence type="ECO:0000313" key="20">
    <source>
        <dbReference type="EMBL" id="MRX09623.1"/>
    </source>
</evidence>
<comment type="cofactor">
    <cofactor evidence="15">
        <name>Mg(2+)</name>
        <dbReference type="ChEBI" id="CHEBI:18420"/>
    </cofactor>
    <text evidence="15">Binds 2 magnesium ions per tetramer.</text>
</comment>
<evidence type="ECO:0000256" key="16">
    <source>
        <dbReference type="PROSITE-ProRule" id="PRU00209"/>
    </source>
</evidence>
<keyword evidence="11 16" id="KW-0694">RNA-binding</keyword>
<evidence type="ECO:0000256" key="7">
    <source>
        <dbReference type="ARBA" id="ARBA00022723"/>
    </source>
</evidence>
<dbReference type="Pfam" id="PF03147">
    <property type="entry name" value="FDX-ACB"/>
    <property type="match status" value="1"/>
</dbReference>
<comment type="caution">
    <text evidence="20">The sequence shown here is derived from an EMBL/GenBank/DDBJ whole genome shotgun (WGS) entry which is preliminary data.</text>
</comment>
<dbReference type="GO" id="GO:0005524">
    <property type="term" value="F:ATP binding"/>
    <property type="evidence" value="ECO:0007669"/>
    <property type="project" value="UniProtKB-UniRule"/>
</dbReference>
<name>A0A6L5QIH2_9BURK</name>
<dbReference type="SUPFAM" id="SSF46955">
    <property type="entry name" value="Putative DNA-binding domain"/>
    <property type="match status" value="1"/>
</dbReference>
<feature type="binding site" evidence="15">
    <location>
        <position position="469"/>
    </location>
    <ligand>
        <name>Mg(2+)</name>
        <dbReference type="ChEBI" id="CHEBI:18420"/>
        <note>shared with alpha subunit</note>
    </ligand>
</feature>
<feature type="binding site" evidence="15">
    <location>
        <position position="460"/>
    </location>
    <ligand>
        <name>Mg(2+)</name>
        <dbReference type="ChEBI" id="CHEBI:18420"/>
        <note>shared with alpha subunit</note>
    </ligand>
</feature>
<comment type="similarity">
    <text evidence="2 15">Belongs to the phenylalanyl-tRNA synthetase beta subunit family. Type 1 subfamily.</text>
</comment>
<evidence type="ECO:0000256" key="1">
    <source>
        <dbReference type="ARBA" id="ARBA00004496"/>
    </source>
</evidence>
<dbReference type="GO" id="GO:0006432">
    <property type="term" value="P:phenylalanyl-tRNA aminoacylation"/>
    <property type="evidence" value="ECO:0007669"/>
    <property type="project" value="UniProtKB-UniRule"/>
</dbReference>
<evidence type="ECO:0000256" key="14">
    <source>
        <dbReference type="ARBA" id="ARBA00049255"/>
    </source>
</evidence>
<keyword evidence="13 15" id="KW-0030">Aminoacyl-tRNA synthetase</keyword>
<dbReference type="SMART" id="SM00873">
    <property type="entry name" value="B3_4"/>
    <property type="match status" value="1"/>
</dbReference>
<dbReference type="PROSITE" id="PS51447">
    <property type="entry name" value="FDX_ACB"/>
    <property type="match status" value="1"/>
</dbReference>
<keyword evidence="7 15" id="KW-0479">Metal-binding</keyword>
<dbReference type="FunFam" id="3.30.70.380:FF:000001">
    <property type="entry name" value="Phenylalanine--tRNA ligase beta subunit"/>
    <property type="match status" value="1"/>
</dbReference>
<sequence length="808" mass="88530">MQFSENWLRTMVDPKMTSDELAHLLTMSGLEVEEVEPVAPPFSNVVVGYVREMAKHPNADRLNVCQVDVGTGTLLNIVCGAPNVRPGLKVVCAMAGAVLPPGADGKPFEIKVGQLRGVESQGMLCSAKELKLSEEGSGLLELPDDAPIGQNFRDYYALNDLKFTIKLTPNKADCLSVLGVAREVSALTGVALTVPAYRAVAVNSDEKLPVKISAPDLCGRFSGRVIRNLNAKAATPDWMKQRLERSGQRSVSALVDISNYVMLELGRPTHVFDLNKIHGGLDVRWGRQGESLKLLNGNTVAVDEWVGVIADDQEIESLAGIMGGDATAVSLDTENIYLEAAFWWPNAIQGRARKYNFSTDAAHRFERGVDYATTVEHIERITSLLIEICGTATTQVGPVDDQIVNLPRREPVKMRTARAQKVIGVALDDQVIADIFTRLALPFTLEDGVFSVTSPSYRFDIEIEEDLIEEVARVYGFENIPTVAPVAANTMIIAPENTRSLFAVRHQLADLGYQEVVNMSFVEAQWEQDFGGNSNPIKLQNPIASQLSVMRSTLIGSLVANVRYNLNRKTNRVRAFEIGAVYQRDAGVADGPLTVGGYHQPKRVAGIAYGGVADEQWGQDNRAVDFFDVKADLEHLFAPLSLRFVKAEHPALHPGRSAHVLLDGKVIGFIGELHPRWLQKYELPHAPVVFEVEAIALQQRPVPKYDEISKFPGATRDLAVVVKQDVPAQDLLDAFNAAVQESPQGKILQAIVLFDEYRGKGLEADEKSLAFRFSLQDTQNTLQDDVVEAIMAAAGDAAKQKHGARLRS</sequence>
<keyword evidence="10 15" id="KW-0460">Magnesium</keyword>
<accession>A0A6L5QIH2</accession>
<evidence type="ECO:0000259" key="18">
    <source>
        <dbReference type="PROSITE" id="PS51447"/>
    </source>
</evidence>
<dbReference type="InterPro" id="IPR004532">
    <property type="entry name" value="Phe-tRNA-ligase_IIc_bsu_bact"/>
</dbReference>
<reference evidence="20 21" key="1">
    <citation type="submission" date="2019-11" db="EMBL/GenBank/DDBJ databases">
        <title>Novel species isolated from a subtropical stream in China.</title>
        <authorList>
            <person name="Lu H."/>
        </authorList>
    </citation>
    <scope>NUCLEOTIDE SEQUENCE [LARGE SCALE GENOMIC DNA]</scope>
    <source>
        <strain evidence="20 21">FT25W</strain>
    </source>
</reference>
<evidence type="ECO:0000313" key="21">
    <source>
        <dbReference type="Proteomes" id="UP000481037"/>
    </source>
</evidence>
<dbReference type="PANTHER" id="PTHR10947">
    <property type="entry name" value="PHENYLALANYL-TRNA SYNTHETASE BETA CHAIN AND LEUCINE-RICH REPEAT-CONTAINING PROTEIN 47"/>
    <property type="match status" value="1"/>
</dbReference>
<dbReference type="HAMAP" id="MF_00283">
    <property type="entry name" value="Phe_tRNA_synth_beta1"/>
    <property type="match status" value="1"/>
</dbReference>
<dbReference type="SUPFAM" id="SSF56037">
    <property type="entry name" value="PheT/TilS domain"/>
    <property type="match status" value="1"/>
</dbReference>
<dbReference type="InterPro" id="IPR005146">
    <property type="entry name" value="B3/B4_tRNA-bd"/>
</dbReference>
<dbReference type="InterPro" id="IPR002547">
    <property type="entry name" value="tRNA-bd_dom"/>
</dbReference>
<dbReference type="Gene3D" id="3.30.930.10">
    <property type="entry name" value="Bira Bifunctional Protein, Domain 2"/>
    <property type="match status" value="1"/>
</dbReference>
<protein>
    <recommendedName>
        <fullName evidence="15">Phenylalanine--tRNA ligase beta subunit</fullName>
        <ecNumber evidence="15">6.1.1.20</ecNumber>
    </recommendedName>
    <alternativeName>
        <fullName evidence="15">Phenylalanyl-tRNA synthetase beta subunit</fullName>
        <shortName evidence="15">PheRS</shortName>
    </alternativeName>
</protein>
<keyword evidence="9 15" id="KW-0067">ATP-binding</keyword>
<dbReference type="NCBIfam" id="NF045760">
    <property type="entry name" value="YtpR"/>
    <property type="match status" value="1"/>
</dbReference>